<keyword evidence="3" id="KW-1185">Reference proteome</keyword>
<dbReference type="InterPro" id="IPR014576">
    <property type="entry name" value="Pesterase_YhaO"/>
</dbReference>
<dbReference type="PANTHER" id="PTHR30337:SF7">
    <property type="entry name" value="PHOSPHOESTERASE"/>
    <property type="match status" value="1"/>
</dbReference>
<dbReference type="RefSeq" id="WP_067979626.1">
    <property type="nucleotide sequence ID" value="NZ_CP014163.1"/>
</dbReference>
<name>A0A109RGN3_9LACT</name>
<keyword evidence="1" id="KW-0378">Hydrolase</keyword>
<dbReference type="OrthoDB" id="9773856at2"/>
<proteinExistence type="predicted"/>
<dbReference type="InterPro" id="IPR050535">
    <property type="entry name" value="DNA_Repair-Maintenance_Comp"/>
</dbReference>
<dbReference type="Gene3D" id="3.60.21.10">
    <property type="match status" value="1"/>
</dbReference>
<dbReference type="SUPFAM" id="SSF56300">
    <property type="entry name" value="Metallo-dependent phosphatases"/>
    <property type="match status" value="1"/>
</dbReference>
<dbReference type="Pfam" id="PF00149">
    <property type="entry name" value="Metallophos"/>
    <property type="match status" value="1"/>
</dbReference>
<dbReference type="STRING" id="128944.AWM75_06115"/>
<sequence>MLRFIHAADLHLDQSFQNIQAVNEQIFQDIKYASRDSFNHLIDLAINETVDFVVFAGDIYNGDHASLEAQFLFRQGMDRLNDHNIQAFVIYGNHDFIADPSHRVTLPENVYEFPTEITTIDFTSQQGDRVKLTGFSYPSRWLEDNYAKEYPSRDLDADYHIGLLHGQISTGYEGNRYAPFTLSDLKIKNYDYWALGHIHQQQVVTDHPLAVYPGSIQGHSFKESGSKGVALVTLSPASPAQVEFVETSDWQFVNVDHQLPQVDNLDALRDAIERNMHQELMRAREGGVNRLVRLTFHSDGDSESLYWWLNYADQLLDQLQWSLSNQVDQSQSRAYLVDLDLEITPDAKWASSQLFGESLQMQLNEFQNPSYFDDQLQALLTHADWQRYMAPLVNHDQFMDDVISKAESLIVANQANYDQEKRGLN</sequence>
<dbReference type="CDD" id="cd00840">
    <property type="entry name" value="MPP_Mre11_N"/>
    <property type="match status" value="1"/>
</dbReference>
<dbReference type="KEGG" id="auh:AWM75_06115"/>
<organism evidence="2 3">
    <name type="scientific">Aerococcus urinaehominis</name>
    <dbReference type="NCBI Taxonomy" id="128944"/>
    <lineage>
        <taxon>Bacteria</taxon>
        <taxon>Bacillati</taxon>
        <taxon>Bacillota</taxon>
        <taxon>Bacilli</taxon>
        <taxon>Lactobacillales</taxon>
        <taxon>Aerococcaceae</taxon>
        <taxon>Aerococcus</taxon>
    </lineage>
</organism>
<dbReference type="PANTHER" id="PTHR30337">
    <property type="entry name" value="COMPONENT OF ATP-DEPENDENT DSDNA EXONUCLEASE"/>
    <property type="match status" value="1"/>
</dbReference>
<dbReference type="PIRSF" id="PIRSF033091">
    <property type="entry name" value="Pesterase_YhaO"/>
    <property type="match status" value="1"/>
</dbReference>
<evidence type="ECO:0000313" key="2">
    <source>
        <dbReference type="EMBL" id="AMB99580.1"/>
    </source>
</evidence>
<evidence type="ECO:0000256" key="1">
    <source>
        <dbReference type="ARBA" id="ARBA00022801"/>
    </source>
</evidence>
<reference evidence="2 3" key="1">
    <citation type="journal article" date="2016" name="Genome Announc.">
        <title>Complete Genome Sequences of Aerococcus christensenii CCUG 28831T, Aerococcus sanguinicola CCUG 43001T, Aerococcus urinae CCUG 36881T, Aerococcus urinaeequi CCUG 28094T, Aerococcus urinaehominis CCUG 42038 BT, and Aerococcus viridans CCUG 4311T.</title>
        <authorList>
            <person name="Carkaci D."/>
            <person name="Dargis R."/>
            <person name="Nielsen X.C."/>
            <person name="Skovgaard O."/>
            <person name="Fuursted K."/>
            <person name="Christensen J.J."/>
        </authorList>
    </citation>
    <scope>NUCLEOTIDE SEQUENCE [LARGE SCALE GENOMIC DNA]</scope>
    <source>
        <strain evidence="2 3">CCUG42038B</strain>
    </source>
</reference>
<reference evidence="3" key="2">
    <citation type="submission" date="2016-01" db="EMBL/GenBank/DDBJ databases">
        <title>Six Aerococcus type strain genome sequencing and assembly using PacBio and Illumina Hiseq.</title>
        <authorList>
            <person name="Carkaci D."/>
            <person name="Dargis R."/>
            <person name="Nielsen X.C."/>
            <person name="Skovgaard O."/>
            <person name="Fuursted K."/>
            <person name="Christensen J.J."/>
        </authorList>
    </citation>
    <scope>NUCLEOTIDE SEQUENCE [LARGE SCALE GENOMIC DNA]</scope>
    <source>
        <strain evidence="3">CCUG42038B</strain>
    </source>
</reference>
<dbReference type="InterPro" id="IPR029052">
    <property type="entry name" value="Metallo-depent_PP-like"/>
</dbReference>
<dbReference type="InterPro" id="IPR041796">
    <property type="entry name" value="Mre11_N"/>
</dbReference>
<dbReference type="EMBL" id="CP014163">
    <property type="protein sequence ID" value="AMB99580.1"/>
    <property type="molecule type" value="Genomic_DNA"/>
</dbReference>
<gene>
    <name evidence="2" type="ORF">AWM75_06115</name>
</gene>
<dbReference type="InterPro" id="IPR004843">
    <property type="entry name" value="Calcineurin-like_PHP"/>
</dbReference>
<protein>
    <submittedName>
        <fullName evidence="2">Uncharacterized protein</fullName>
    </submittedName>
</protein>
<dbReference type="GO" id="GO:0016787">
    <property type="term" value="F:hydrolase activity"/>
    <property type="evidence" value="ECO:0007669"/>
    <property type="project" value="UniProtKB-KW"/>
</dbReference>
<dbReference type="AlphaFoldDB" id="A0A109RGN3"/>
<dbReference type="Proteomes" id="UP000062260">
    <property type="component" value="Chromosome"/>
</dbReference>
<accession>A0A109RGN3</accession>
<evidence type="ECO:0000313" key="3">
    <source>
        <dbReference type="Proteomes" id="UP000062260"/>
    </source>
</evidence>